<sequence>MKISCHCLIKNEENFIWFAINSVIDYVDELLVWDTGSTDKTIEIIKSIENSKIKFREVGHASPVRISELRQQMLEETNADWLLILDGDEIWYQSSVQKLIAEVNINKEYNIAVVPMKVLIGDIFHYQEAKAGKYTIAGRVGHHTVRALNLRNNSLHTEGVYPNEAYVTDKGIKVQNLPSNKILFLEKQYLHASHLNRSSRDRKKIKYEIGEEFSKDFYYPEVLFKTRPPIIPSPWRSMTLGYKFKSELETPFKKVKRRIR</sequence>
<dbReference type="PANTHER" id="PTHR43630:SF2">
    <property type="entry name" value="GLYCOSYLTRANSFERASE"/>
    <property type="match status" value="1"/>
</dbReference>
<keyword evidence="2" id="KW-0808">Transferase</keyword>
<dbReference type="GO" id="GO:0016740">
    <property type="term" value="F:transferase activity"/>
    <property type="evidence" value="ECO:0007669"/>
    <property type="project" value="UniProtKB-KW"/>
</dbReference>
<dbReference type="InterPro" id="IPR001173">
    <property type="entry name" value="Glyco_trans_2-like"/>
</dbReference>
<dbReference type="SUPFAM" id="SSF53448">
    <property type="entry name" value="Nucleotide-diphospho-sugar transferases"/>
    <property type="match status" value="1"/>
</dbReference>
<dbReference type="EMBL" id="LBWA01000029">
    <property type="protein sequence ID" value="KKQ96563.1"/>
    <property type="molecule type" value="Genomic_DNA"/>
</dbReference>
<feature type="domain" description="Glycosyltransferase 2-like" evidence="1">
    <location>
        <begin position="10"/>
        <end position="114"/>
    </location>
</feature>
<dbReference type="InterPro" id="IPR029044">
    <property type="entry name" value="Nucleotide-diphossugar_trans"/>
</dbReference>
<evidence type="ECO:0000313" key="3">
    <source>
        <dbReference type="Proteomes" id="UP000034325"/>
    </source>
</evidence>
<protein>
    <submittedName>
        <fullName evidence="2">Glycosyl transferase family 2</fullName>
    </submittedName>
</protein>
<accession>A0A0G0LX81</accession>
<evidence type="ECO:0000259" key="1">
    <source>
        <dbReference type="Pfam" id="PF00535"/>
    </source>
</evidence>
<dbReference type="Proteomes" id="UP000034325">
    <property type="component" value="Unassembled WGS sequence"/>
</dbReference>
<gene>
    <name evidence="2" type="ORF">UT23_C0029G0002</name>
</gene>
<reference evidence="2 3" key="1">
    <citation type="journal article" date="2015" name="Nature">
        <title>rRNA introns, odd ribosomes, and small enigmatic genomes across a large radiation of phyla.</title>
        <authorList>
            <person name="Brown C.T."/>
            <person name="Hug L.A."/>
            <person name="Thomas B.C."/>
            <person name="Sharon I."/>
            <person name="Castelle C.J."/>
            <person name="Singh A."/>
            <person name="Wilkins M.J."/>
            <person name="Williams K.H."/>
            <person name="Banfield J.F."/>
        </authorList>
    </citation>
    <scope>NUCLEOTIDE SEQUENCE [LARGE SCALE GENOMIC DNA]</scope>
</reference>
<dbReference type="Pfam" id="PF00535">
    <property type="entry name" value="Glycos_transf_2"/>
    <property type="match status" value="1"/>
</dbReference>
<comment type="caution">
    <text evidence="2">The sequence shown here is derived from an EMBL/GenBank/DDBJ whole genome shotgun (WGS) entry which is preliminary data.</text>
</comment>
<dbReference type="PANTHER" id="PTHR43630">
    <property type="entry name" value="POLY-BETA-1,6-N-ACETYL-D-GLUCOSAMINE SYNTHASE"/>
    <property type="match status" value="1"/>
</dbReference>
<organism evidence="2 3">
    <name type="scientific">Candidatus Woesebacteria bacterium GW2011_GWA1_39_12</name>
    <dbReference type="NCBI Taxonomy" id="1618549"/>
    <lineage>
        <taxon>Bacteria</taxon>
        <taxon>Candidatus Woeseibacteriota</taxon>
    </lineage>
</organism>
<dbReference type="AlphaFoldDB" id="A0A0G0LX81"/>
<proteinExistence type="predicted"/>
<evidence type="ECO:0000313" key="2">
    <source>
        <dbReference type="EMBL" id="KKQ96563.1"/>
    </source>
</evidence>
<name>A0A0G0LX81_9BACT</name>
<dbReference type="Gene3D" id="3.90.550.10">
    <property type="entry name" value="Spore Coat Polysaccharide Biosynthesis Protein SpsA, Chain A"/>
    <property type="match status" value="1"/>
</dbReference>